<feature type="compositionally biased region" description="Low complexity" evidence="1">
    <location>
        <begin position="102"/>
        <end position="112"/>
    </location>
</feature>
<feature type="compositionally biased region" description="Basic and acidic residues" evidence="1">
    <location>
        <begin position="52"/>
        <end position="61"/>
    </location>
</feature>
<evidence type="ECO:0000313" key="3">
    <source>
        <dbReference type="Proteomes" id="UP001457282"/>
    </source>
</evidence>
<keyword evidence="3" id="KW-1185">Reference proteome</keyword>
<dbReference type="AlphaFoldDB" id="A0AAW1WDA8"/>
<comment type="caution">
    <text evidence="2">The sequence shown here is derived from an EMBL/GenBank/DDBJ whole genome shotgun (WGS) entry which is preliminary data.</text>
</comment>
<dbReference type="Proteomes" id="UP001457282">
    <property type="component" value="Unassembled WGS sequence"/>
</dbReference>
<evidence type="ECO:0000256" key="1">
    <source>
        <dbReference type="SAM" id="MobiDB-lite"/>
    </source>
</evidence>
<organism evidence="2 3">
    <name type="scientific">Rubus argutus</name>
    <name type="common">Southern blackberry</name>
    <dbReference type="NCBI Taxonomy" id="59490"/>
    <lineage>
        <taxon>Eukaryota</taxon>
        <taxon>Viridiplantae</taxon>
        <taxon>Streptophyta</taxon>
        <taxon>Embryophyta</taxon>
        <taxon>Tracheophyta</taxon>
        <taxon>Spermatophyta</taxon>
        <taxon>Magnoliopsida</taxon>
        <taxon>eudicotyledons</taxon>
        <taxon>Gunneridae</taxon>
        <taxon>Pentapetalae</taxon>
        <taxon>rosids</taxon>
        <taxon>fabids</taxon>
        <taxon>Rosales</taxon>
        <taxon>Rosaceae</taxon>
        <taxon>Rosoideae</taxon>
        <taxon>Rosoideae incertae sedis</taxon>
        <taxon>Rubus</taxon>
    </lineage>
</organism>
<feature type="compositionally biased region" description="Low complexity" evidence="1">
    <location>
        <begin position="78"/>
        <end position="92"/>
    </location>
</feature>
<sequence>MLCLNHRTHKSIAAINPIPANTPNPCSLCFYHSSPFPIRNQFQTTSRCSRCHLEEPSPDQRRCRRAQIPQGPTHFSHSASPPQTPTPSSQTADIDPRSPATSSPCSLCHSPCLPSPKP</sequence>
<evidence type="ECO:0000313" key="2">
    <source>
        <dbReference type="EMBL" id="KAK9922651.1"/>
    </source>
</evidence>
<gene>
    <name evidence="2" type="ORF">M0R45_031106</name>
</gene>
<accession>A0AAW1WDA8</accession>
<name>A0AAW1WDA8_RUBAR</name>
<reference evidence="2 3" key="1">
    <citation type="journal article" date="2023" name="G3 (Bethesda)">
        <title>A chromosome-length genome assembly and annotation of blackberry (Rubus argutus, cv. 'Hillquist').</title>
        <authorList>
            <person name="Bruna T."/>
            <person name="Aryal R."/>
            <person name="Dudchenko O."/>
            <person name="Sargent D.J."/>
            <person name="Mead D."/>
            <person name="Buti M."/>
            <person name="Cavallini A."/>
            <person name="Hytonen T."/>
            <person name="Andres J."/>
            <person name="Pham M."/>
            <person name="Weisz D."/>
            <person name="Mascagni F."/>
            <person name="Usai G."/>
            <person name="Natali L."/>
            <person name="Bassil N."/>
            <person name="Fernandez G.E."/>
            <person name="Lomsadze A."/>
            <person name="Armour M."/>
            <person name="Olukolu B."/>
            <person name="Poorten T."/>
            <person name="Britton C."/>
            <person name="Davik J."/>
            <person name="Ashrafi H."/>
            <person name="Aiden E.L."/>
            <person name="Borodovsky M."/>
            <person name="Worthington M."/>
        </authorList>
    </citation>
    <scope>NUCLEOTIDE SEQUENCE [LARGE SCALE GENOMIC DNA]</scope>
    <source>
        <strain evidence="2">PI 553951</strain>
    </source>
</reference>
<proteinExistence type="predicted"/>
<feature type="region of interest" description="Disordered" evidence="1">
    <location>
        <begin position="52"/>
        <end position="118"/>
    </location>
</feature>
<protein>
    <submittedName>
        <fullName evidence="2">Uncharacterized protein</fullName>
    </submittedName>
</protein>
<dbReference type="EMBL" id="JBEDUW010000006">
    <property type="protein sequence ID" value="KAK9922651.1"/>
    <property type="molecule type" value="Genomic_DNA"/>
</dbReference>